<name>A0A177D5M1_ALTAL</name>
<feature type="compositionally biased region" description="Basic and acidic residues" evidence="1">
    <location>
        <begin position="19"/>
        <end position="30"/>
    </location>
</feature>
<evidence type="ECO:0000313" key="2">
    <source>
        <dbReference type="EMBL" id="OAG14547.1"/>
    </source>
</evidence>
<evidence type="ECO:0000256" key="1">
    <source>
        <dbReference type="SAM" id="MobiDB-lite"/>
    </source>
</evidence>
<feature type="region of interest" description="Disordered" evidence="1">
    <location>
        <begin position="211"/>
        <end position="245"/>
    </location>
</feature>
<reference evidence="2 3" key="1">
    <citation type="submission" date="2016-05" db="EMBL/GenBank/DDBJ databases">
        <title>Comparative analysis of secretome profiles of manganese(II)-oxidizing ascomycete fungi.</title>
        <authorList>
            <consortium name="DOE Joint Genome Institute"/>
            <person name="Zeiner C.A."/>
            <person name="Purvine S.O."/>
            <person name="Zink E.M."/>
            <person name="Wu S."/>
            <person name="Pasa-Tolic L."/>
            <person name="Chaput D.L."/>
            <person name="Haridas S."/>
            <person name="Grigoriev I.V."/>
            <person name="Santelli C.M."/>
            <person name="Hansel C.M."/>
        </authorList>
    </citation>
    <scope>NUCLEOTIDE SEQUENCE [LARGE SCALE GENOMIC DNA]</scope>
    <source>
        <strain evidence="2 3">SRC1lrK2f</strain>
    </source>
</reference>
<dbReference type="Proteomes" id="UP000077248">
    <property type="component" value="Unassembled WGS sequence"/>
</dbReference>
<organism evidence="2 3">
    <name type="scientific">Alternaria alternata</name>
    <name type="common">Alternaria rot fungus</name>
    <name type="synonym">Torula alternata</name>
    <dbReference type="NCBI Taxonomy" id="5599"/>
    <lineage>
        <taxon>Eukaryota</taxon>
        <taxon>Fungi</taxon>
        <taxon>Dikarya</taxon>
        <taxon>Ascomycota</taxon>
        <taxon>Pezizomycotina</taxon>
        <taxon>Dothideomycetes</taxon>
        <taxon>Pleosporomycetidae</taxon>
        <taxon>Pleosporales</taxon>
        <taxon>Pleosporineae</taxon>
        <taxon>Pleosporaceae</taxon>
        <taxon>Alternaria</taxon>
        <taxon>Alternaria sect. Alternaria</taxon>
        <taxon>Alternaria alternata complex</taxon>
    </lineage>
</organism>
<feature type="region of interest" description="Disordered" evidence="1">
    <location>
        <begin position="1"/>
        <end position="51"/>
    </location>
</feature>
<dbReference type="RefSeq" id="XP_018379968.1">
    <property type="nucleotide sequence ID" value="XM_018523867.1"/>
</dbReference>
<dbReference type="VEuPathDB" id="FungiDB:CC77DRAFT_1013907"/>
<keyword evidence="3" id="KW-1185">Reference proteome</keyword>
<sequence>MRPSGLTFHSPLSSAIDSSHSRYDDNRPGHPDYCMPHAGFLQQPGDQGPPMDLPFPGLQAPPVALAGQAVGTYSGTERGMPMQTPGFPTGLSLGGTHASPSYTASPLHLFTPSHMATPSFLASPSYIETPSSLASPFTPALRPAETYLSAVRRGIIRRILHAGISGEEFLASVQTHKEAKDAGIHHELDTMLEIQTEVLKAEVRDIVAEASMTLKRGSPDDEPNPPSKRSRKALESNFFTPPASTKSSTVRVMGCPGGKNTCTVRQTSVWKNKPEYIKHFLLVHLKDYKDGGILKCLLCKGTDFAGKEYPLQGSILGDHIWGEHMTVKEGSNRAQCAAVATEDEAGEPSSTQPGHASETAPHTMGFYNPSIGDLDAGGPLSATPSGP</sequence>
<protein>
    <submittedName>
        <fullName evidence="2">Uncharacterized protein</fullName>
    </submittedName>
</protein>
<proteinExistence type="predicted"/>
<dbReference type="KEGG" id="aalt:CC77DRAFT_1013907"/>
<accession>A0A177D5M1</accession>
<gene>
    <name evidence="2" type="ORF">CC77DRAFT_1013907</name>
</gene>
<dbReference type="EMBL" id="KV441499">
    <property type="protein sequence ID" value="OAG14547.1"/>
    <property type="molecule type" value="Genomic_DNA"/>
</dbReference>
<feature type="region of interest" description="Disordered" evidence="1">
    <location>
        <begin position="341"/>
        <end position="387"/>
    </location>
</feature>
<evidence type="ECO:0000313" key="3">
    <source>
        <dbReference type="Proteomes" id="UP000077248"/>
    </source>
</evidence>
<dbReference type="AlphaFoldDB" id="A0A177D5M1"/>
<dbReference type="GeneID" id="29109461"/>